<dbReference type="InterPro" id="IPR007296">
    <property type="entry name" value="DUF403"/>
</dbReference>
<keyword evidence="4" id="KW-0812">Transmembrane</keyword>
<dbReference type="Pfam" id="PF00015">
    <property type="entry name" value="MCPsignal"/>
    <property type="match status" value="1"/>
</dbReference>
<dbReference type="Gene3D" id="1.10.287.950">
    <property type="entry name" value="Methyl-accepting chemotaxis protein"/>
    <property type="match status" value="1"/>
</dbReference>
<dbReference type="EMBL" id="JAYXHS010000001">
    <property type="protein sequence ID" value="MEC5385124.1"/>
    <property type="molecule type" value="Genomic_DNA"/>
</dbReference>
<reference evidence="6 7" key="1">
    <citation type="submission" date="2024-01" db="EMBL/GenBank/DDBJ databases">
        <title>Uliginosibacterium soil sp. nov.</title>
        <authorList>
            <person name="Lv Y."/>
        </authorList>
    </citation>
    <scope>NUCLEOTIDE SEQUENCE [LARGE SCALE GENOMIC DNA]</scope>
    <source>
        <strain evidence="6 7">H3</strain>
    </source>
</reference>
<dbReference type="SUPFAM" id="SSF58104">
    <property type="entry name" value="Methyl-accepting chemotaxis protein (MCP) signaling domain"/>
    <property type="match status" value="1"/>
</dbReference>
<dbReference type="RefSeq" id="WP_327598088.1">
    <property type="nucleotide sequence ID" value="NZ_JAYXHS010000001.1"/>
</dbReference>
<dbReference type="PROSITE" id="PS50111">
    <property type="entry name" value="CHEMOTAXIS_TRANSDUC_2"/>
    <property type="match status" value="1"/>
</dbReference>
<dbReference type="InterPro" id="IPR004090">
    <property type="entry name" value="Chemotax_Me-accpt_rcpt"/>
</dbReference>
<dbReference type="CDD" id="cd11386">
    <property type="entry name" value="MCP_signal"/>
    <property type="match status" value="1"/>
</dbReference>
<feature type="domain" description="Methyl-accepting transducer" evidence="5">
    <location>
        <begin position="265"/>
        <end position="501"/>
    </location>
</feature>
<proteinExistence type="inferred from homology"/>
<evidence type="ECO:0000256" key="4">
    <source>
        <dbReference type="SAM" id="Phobius"/>
    </source>
</evidence>
<protein>
    <submittedName>
        <fullName evidence="6">Methyl-accepting chemotaxis protein</fullName>
    </submittedName>
</protein>
<accession>A0ABU6K0L2</accession>
<sequence length="537" mass="56642">MKLKTSLMLVAAVVAATVFTLALGTWVGMRTLGDLQDKGFDAAELGSQARDMSNAGARLYQVIADAVINQNLDDSAALWAKTKKATFDQLEGMERNLDSAERKSLVQGARADVETLASLFEGKTMPMLHAKPVNMDAVREIDGQMDAVVSGVRDKLDKLAVLLSQDAIAHDQHFTSVYMTMLSVLGVAGAVALAVVGVLQWRNYRQIFGRLGGEPDYAAQVTNEIAAGNLANEIIVDPAYPGSLLHAMQSMRASLREIVTQLQNSAGVVNNSARQLSDASTQVSAGTSAQSSAASNMAAAVEQLTVSINHVSDNTKEVMREAEQAGARSVEGEQIARQAVTEMERVATAVGASAGQMHELGDESRNIANVVNVIREVAEQTNLLALNAAIEAARAGEQGRGFAVVADEVRKLAERTGNSTSEIATMVERILGGTESAVQGVQAGSEQVARGVSLVTQAGDEMSRIRAGASQLLGSVNEIAVALNEQSAASNLIARDIERVAQMAEESNNAAAAVADAVGDLRDQATEVTRIAGRFRL</sequence>
<dbReference type="PANTHER" id="PTHR32089:SF112">
    <property type="entry name" value="LYSOZYME-LIKE PROTEIN-RELATED"/>
    <property type="match status" value="1"/>
</dbReference>
<keyword evidence="4" id="KW-1133">Transmembrane helix</keyword>
<evidence type="ECO:0000313" key="7">
    <source>
        <dbReference type="Proteomes" id="UP001331561"/>
    </source>
</evidence>
<keyword evidence="1 3" id="KW-0807">Transducer</keyword>
<dbReference type="Pfam" id="PF04168">
    <property type="entry name" value="Alpha-E"/>
    <property type="match status" value="1"/>
</dbReference>
<evidence type="ECO:0000256" key="2">
    <source>
        <dbReference type="ARBA" id="ARBA00029447"/>
    </source>
</evidence>
<dbReference type="PANTHER" id="PTHR32089">
    <property type="entry name" value="METHYL-ACCEPTING CHEMOTAXIS PROTEIN MCPB"/>
    <property type="match status" value="1"/>
</dbReference>
<dbReference type="PRINTS" id="PR00260">
    <property type="entry name" value="CHEMTRNSDUCR"/>
</dbReference>
<evidence type="ECO:0000313" key="6">
    <source>
        <dbReference type="EMBL" id="MEC5385124.1"/>
    </source>
</evidence>
<comment type="caution">
    <text evidence="6">The sequence shown here is derived from an EMBL/GenBank/DDBJ whole genome shotgun (WGS) entry which is preliminary data.</text>
</comment>
<dbReference type="InterPro" id="IPR004089">
    <property type="entry name" value="MCPsignal_dom"/>
</dbReference>
<name>A0ABU6K0L2_9RHOO</name>
<keyword evidence="7" id="KW-1185">Reference proteome</keyword>
<keyword evidence="4" id="KW-0472">Membrane</keyword>
<evidence type="ECO:0000259" key="5">
    <source>
        <dbReference type="PROSITE" id="PS50111"/>
    </source>
</evidence>
<dbReference type="SMART" id="SM00283">
    <property type="entry name" value="MA"/>
    <property type="match status" value="1"/>
</dbReference>
<gene>
    <name evidence="6" type="ORF">VVD49_05275</name>
</gene>
<evidence type="ECO:0000256" key="3">
    <source>
        <dbReference type="PROSITE-ProRule" id="PRU00284"/>
    </source>
</evidence>
<organism evidence="6 7">
    <name type="scientific">Uliginosibacterium silvisoli</name>
    <dbReference type="NCBI Taxonomy" id="3114758"/>
    <lineage>
        <taxon>Bacteria</taxon>
        <taxon>Pseudomonadati</taxon>
        <taxon>Pseudomonadota</taxon>
        <taxon>Betaproteobacteria</taxon>
        <taxon>Rhodocyclales</taxon>
        <taxon>Zoogloeaceae</taxon>
        <taxon>Uliginosibacterium</taxon>
    </lineage>
</organism>
<comment type="similarity">
    <text evidence="2">Belongs to the methyl-accepting chemotaxis (MCP) protein family.</text>
</comment>
<dbReference type="Proteomes" id="UP001331561">
    <property type="component" value="Unassembled WGS sequence"/>
</dbReference>
<feature type="transmembrane region" description="Helical" evidence="4">
    <location>
        <begin position="177"/>
        <end position="201"/>
    </location>
</feature>
<evidence type="ECO:0000256" key="1">
    <source>
        <dbReference type="ARBA" id="ARBA00023224"/>
    </source>
</evidence>